<accession>A0A2U9R3D0</accession>
<reference evidence="2 3" key="1">
    <citation type="submission" date="2018-06" db="EMBL/GenBank/DDBJ databases">
        <title>Population genomics shows no distinction between pathogenic Candida krusei and environmental Pichia kudriavzevii: One species, four names.</title>
        <authorList>
            <person name="Douglass A.P."/>
            <person name="Offei B."/>
            <person name="Braun-Galleani S."/>
            <person name="Coughlan A.Y."/>
            <person name="Martos A."/>
            <person name="Ortiz-Merino R.A."/>
            <person name="Byrne K.P."/>
            <person name="Wolfe K.H."/>
        </authorList>
    </citation>
    <scope>NUCLEOTIDE SEQUENCE [LARGE SCALE GENOMIC DNA]</scope>
    <source>
        <strain evidence="2 3">CBS573</strain>
    </source>
</reference>
<feature type="transmembrane region" description="Helical" evidence="1">
    <location>
        <begin position="46"/>
        <end position="69"/>
    </location>
</feature>
<evidence type="ECO:0000313" key="2">
    <source>
        <dbReference type="EMBL" id="AWU75783.1"/>
    </source>
</evidence>
<organism evidence="2 3">
    <name type="scientific">Pichia kudriavzevii</name>
    <name type="common">Yeast</name>
    <name type="synonym">Issatchenkia orientalis</name>
    <dbReference type="NCBI Taxonomy" id="4909"/>
    <lineage>
        <taxon>Eukaryota</taxon>
        <taxon>Fungi</taxon>
        <taxon>Dikarya</taxon>
        <taxon>Ascomycota</taxon>
        <taxon>Saccharomycotina</taxon>
        <taxon>Pichiomycetes</taxon>
        <taxon>Pichiales</taxon>
        <taxon>Pichiaceae</taxon>
        <taxon>Pichia</taxon>
    </lineage>
</organism>
<dbReference type="RefSeq" id="XP_029321260.1">
    <property type="nucleotide sequence ID" value="XM_029465401.1"/>
</dbReference>
<dbReference type="Proteomes" id="UP000249293">
    <property type="component" value="Chromosome 2"/>
</dbReference>
<dbReference type="EMBL" id="CP028774">
    <property type="protein sequence ID" value="AWU75783.1"/>
    <property type="molecule type" value="Genomic_DNA"/>
</dbReference>
<dbReference type="GeneID" id="40383548"/>
<feature type="transmembrane region" description="Helical" evidence="1">
    <location>
        <begin position="164"/>
        <end position="183"/>
    </location>
</feature>
<protein>
    <submittedName>
        <fullName evidence="2">Uncharacterized protein</fullName>
    </submittedName>
</protein>
<gene>
    <name evidence="2" type="ORF">C5L36_0B10195</name>
</gene>
<name>A0A2U9R3D0_PICKU</name>
<keyword evidence="1" id="KW-1133">Transmembrane helix</keyword>
<evidence type="ECO:0000313" key="3">
    <source>
        <dbReference type="Proteomes" id="UP000249293"/>
    </source>
</evidence>
<dbReference type="VEuPathDB" id="FungiDB:C5L36_0B10195"/>
<keyword evidence="1" id="KW-0812">Transmembrane</keyword>
<sequence length="188" mass="21864">MQIKKTNFIFHHVHKLNLKKATTNNSRCMCQACQILSPVVGKMRKIFILGLIFPPLYFYIWAIKIYAIIRYRQQILAIAQLSKGSEEEQIVSEDHPLSGINEQSSTNNLGSGLANPFSDANRINDWELQKDVNRQRLVNRRSFYDFKLHAKTNAQFDRWLGRSFIAFTGQILIIFLIVLSVILEHKRK</sequence>
<proteinExistence type="predicted"/>
<dbReference type="AlphaFoldDB" id="A0A2U9R3D0"/>
<keyword evidence="1" id="KW-0472">Membrane</keyword>
<dbReference type="KEGG" id="pkz:C5L36_0B10195"/>
<keyword evidence="3" id="KW-1185">Reference proteome</keyword>
<dbReference type="OrthoDB" id="10622810at2759"/>
<evidence type="ECO:0000256" key="1">
    <source>
        <dbReference type="SAM" id="Phobius"/>
    </source>
</evidence>